<sequence>MILNTSNSSGNIFQGSLDGLNTLQRNSSKGMNIQKISTLKKSDFMLPKIKQEIQKSYDDPYREDRFVEKDLSYYKIQRYNKNGYKRFENNNMIGKSASYQVVNNSNNQTPRKEILHTQNSYMESSPLNIRQKANLEISPKFQQSKMNQSNSSAQILNSISDIAQNYNSALVKKSKNLMINQNYQAFNPIKVFQKDRKKSIEQKIEEDSKINKNLNQIRNLLVSQNTPLVQESYGQKFQKYFVGHRVPTYFHKANQ</sequence>
<organism evidence="1 2">
    <name type="scientific">Tetrahymena thermophila (strain SB210)</name>
    <dbReference type="NCBI Taxonomy" id="312017"/>
    <lineage>
        <taxon>Eukaryota</taxon>
        <taxon>Sar</taxon>
        <taxon>Alveolata</taxon>
        <taxon>Ciliophora</taxon>
        <taxon>Intramacronucleata</taxon>
        <taxon>Oligohymenophorea</taxon>
        <taxon>Hymenostomatida</taxon>
        <taxon>Tetrahymenina</taxon>
        <taxon>Tetrahymenidae</taxon>
        <taxon>Tetrahymena</taxon>
    </lineage>
</organism>
<dbReference type="AlphaFoldDB" id="I7M873"/>
<reference evidence="2" key="1">
    <citation type="journal article" date="2006" name="PLoS Biol.">
        <title>Macronuclear genome sequence of the ciliate Tetrahymena thermophila, a model eukaryote.</title>
        <authorList>
            <person name="Eisen J.A."/>
            <person name="Coyne R.S."/>
            <person name="Wu M."/>
            <person name="Wu D."/>
            <person name="Thiagarajan M."/>
            <person name="Wortman J.R."/>
            <person name="Badger J.H."/>
            <person name="Ren Q."/>
            <person name="Amedeo P."/>
            <person name="Jones K.M."/>
            <person name="Tallon L.J."/>
            <person name="Delcher A.L."/>
            <person name="Salzberg S.L."/>
            <person name="Silva J.C."/>
            <person name="Haas B.J."/>
            <person name="Majoros W.H."/>
            <person name="Farzad M."/>
            <person name="Carlton J.M."/>
            <person name="Smith R.K. Jr."/>
            <person name="Garg J."/>
            <person name="Pearlman R.E."/>
            <person name="Karrer K.M."/>
            <person name="Sun L."/>
            <person name="Manning G."/>
            <person name="Elde N.C."/>
            <person name="Turkewitz A.P."/>
            <person name="Asai D.J."/>
            <person name="Wilkes D.E."/>
            <person name="Wang Y."/>
            <person name="Cai H."/>
            <person name="Collins K."/>
            <person name="Stewart B.A."/>
            <person name="Lee S.R."/>
            <person name="Wilamowska K."/>
            <person name="Weinberg Z."/>
            <person name="Ruzzo W.L."/>
            <person name="Wloga D."/>
            <person name="Gaertig J."/>
            <person name="Frankel J."/>
            <person name="Tsao C.-C."/>
            <person name="Gorovsky M.A."/>
            <person name="Keeling P.J."/>
            <person name="Waller R.F."/>
            <person name="Patron N.J."/>
            <person name="Cherry J.M."/>
            <person name="Stover N.A."/>
            <person name="Krieger C.J."/>
            <person name="del Toro C."/>
            <person name="Ryder H.F."/>
            <person name="Williamson S.C."/>
            <person name="Barbeau R.A."/>
            <person name="Hamilton E.P."/>
            <person name="Orias E."/>
        </authorList>
    </citation>
    <scope>NUCLEOTIDE SEQUENCE [LARGE SCALE GENOMIC DNA]</scope>
    <source>
        <strain evidence="2">SB210</strain>
    </source>
</reference>
<dbReference type="RefSeq" id="XP_001017544.1">
    <property type="nucleotide sequence ID" value="XM_001017544.1"/>
</dbReference>
<evidence type="ECO:0000313" key="2">
    <source>
        <dbReference type="Proteomes" id="UP000009168"/>
    </source>
</evidence>
<dbReference type="GeneID" id="7846747"/>
<gene>
    <name evidence="1" type="ORF">TTHERM_00335760</name>
</gene>
<proteinExistence type="predicted"/>
<dbReference type="KEGG" id="tet:TTHERM_00335760"/>
<protein>
    <submittedName>
        <fullName evidence="1">Uncharacterized protein</fullName>
    </submittedName>
</protein>
<name>I7M873_TETTS</name>
<keyword evidence="2" id="KW-1185">Reference proteome</keyword>
<dbReference type="InParanoid" id="I7M873"/>
<evidence type="ECO:0000313" key="1">
    <source>
        <dbReference type="EMBL" id="EAR97299.1"/>
    </source>
</evidence>
<dbReference type="Proteomes" id="UP000009168">
    <property type="component" value="Unassembled WGS sequence"/>
</dbReference>
<dbReference type="HOGENOM" id="CLU_1091872_0_0_1"/>
<accession>I7M873</accession>
<dbReference type="EMBL" id="GG662666">
    <property type="protein sequence ID" value="EAR97299.1"/>
    <property type="molecule type" value="Genomic_DNA"/>
</dbReference>